<keyword evidence="11" id="KW-0966">Cell projection</keyword>
<keyword evidence="4" id="KW-0283">Flagellar rotation</keyword>
<dbReference type="NCBIfam" id="NF006583">
    <property type="entry name" value="PRK09109.1"/>
    <property type="match status" value="1"/>
</dbReference>
<evidence type="ECO:0000259" key="9">
    <source>
        <dbReference type="Pfam" id="PF01618"/>
    </source>
</evidence>
<dbReference type="KEGG" id="thu:AC731_001075"/>
<organism evidence="11 12">
    <name type="scientific">Thauera humireducens</name>
    <dbReference type="NCBI Taxonomy" id="1134435"/>
    <lineage>
        <taxon>Bacteria</taxon>
        <taxon>Pseudomonadati</taxon>
        <taxon>Pseudomonadota</taxon>
        <taxon>Betaproteobacteria</taxon>
        <taxon>Rhodocyclales</taxon>
        <taxon>Zoogloeaceae</taxon>
        <taxon>Thauera</taxon>
    </lineage>
</organism>
<dbReference type="STRING" id="1134435.AC731_001075"/>
<sequence>MDRISVFGLALGLAAILGGQVLEGGHVSSLVQPTAFLIVIGGTLGAVMLQSPLRTFVDGMRMVRWVFVPPVTNPERMIEQAANWSQIARKEGLLVLENQIDGLPDPFMRKGLQLLVDGVDPTRLRDVLEVEIGAWEAQMRQSAKIWEAAGGYAPTIGILGAVMGLIHVMENLSDPSKLGAGIAVAFVATIYGVGFANLVFLPIAKKLGAQIAALTMQREMFVDGLVGIANGDNPRIIASRMQGYVV</sequence>
<dbReference type="InterPro" id="IPR002898">
    <property type="entry name" value="MotA_ExbB_proton_chnl"/>
</dbReference>
<evidence type="ECO:0000256" key="1">
    <source>
        <dbReference type="ARBA" id="ARBA00004651"/>
    </source>
</evidence>
<evidence type="ECO:0000256" key="5">
    <source>
        <dbReference type="ARBA" id="ARBA00022989"/>
    </source>
</evidence>
<dbReference type="EMBL" id="CP014646">
    <property type="protein sequence ID" value="AMO35660.1"/>
    <property type="molecule type" value="Genomic_DNA"/>
</dbReference>
<keyword evidence="12" id="KW-1185">Reference proteome</keyword>
<keyword evidence="11" id="KW-0969">Cilium</keyword>
<evidence type="ECO:0000256" key="8">
    <source>
        <dbReference type="SAM" id="Phobius"/>
    </source>
</evidence>
<keyword evidence="3 8" id="KW-0812">Transmembrane</keyword>
<evidence type="ECO:0000256" key="4">
    <source>
        <dbReference type="ARBA" id="ARBA00022779"/>
    </source>
</evidence>
<dbReference type="GO" id="GO:0015031">
    <property type="term" value="P:protein transport"/>
    <property type="evidence" value="ECO:0007669"/>
    <property type="project" value="UniProtKB-KW"/>
</dbReference>
<keyword evidence="5 8" id="KW-1133">Transmembrane helix</keyword>
<dbReference type="RefSeq" id="WP_004264589.1">
    <property type="nucleotide sequence ID" value="NZ_CP014646.1"/>
</dbReference>
<reference evidence="12" key="1">
    <citation type="submission" date="2016-03" db="EMBL/GenBank/DDBJ databases">
        <authorList>
            <person name="Ma C."/>
            <person name="Zhou S."/>
            <person name="Yang G."/>
        </authorList>
    </citation>
    <scope>NUCLEOTIDE SEQUENCE [LARGE SCALE GENOMIC DNA]</scope>
    <source>
        <strain evidence="12">SgZ-1</strain>
    </source>
</reference>
<dbReference type="InterPro" id="IPR046786">
    <property type="entry name" value="MotA_N"/>
</dbReference>
<accession>A0A140ID35</accession>
<feature type="transmembrane region" description="Helical" evidence="8">
    <location>
        <begin position="149"/>
        <end position="168"/>
    </location>
</feature>
<keyword evidence="6 8" id="KW-0472">Membrane</keyword>
<comment type="subcellular location">
    <subcellularLocation>
        <location evidence="1">Cell membrane</location>
        <topology evidence="1">Multi-pass membrane protein</topology>
    </subcellularLocation>
    <subcellularLocation>
        <location evidence="7">Membrane</location>
        <topology evidence="7">Multi-pass membrane protein</topology>
    </subcellularLocation>
</comment>
<keyword evidence="7" id="KW-0653">Protein transport</keyword>
<keyword evidence="7" id="KW-0813">Transport</keyword>
<keyword evidence="11" id="KW-0282">Flagellum</keyword>
<feature type="domain" description="MotA/TolQ/ExbB proton channel" evidence="9">
    <location>
        <begin position="102"/>
        <end position="220"/>
    </location>
</feature>
<protein>
    <submittedName>
        <fullName evidence="11">Flagellar motor protein</fullName>
    </submittedName>
</protein>
<name>A0A140ID35_9RHOO</name>
<evidence type="ECO:0000259" key="10">
    <source>
        <dbReference type="Pfam" id="PF20560"/>
    </source>
</evidence>
<dbReference type="GO" id="GO:0005886">
    <property type="term" value="C:plasma membrane"/>
    <property type="evidence" value="ECO:0007669"/>
    <property type="project" value="UniProtKB-SubCell"/>
</dbReference>
<dbReference type="InterPro" id="IPR047055">
    <property type="entry name" value="MotA-like"/>
</dbReference>
<gene>
    <name evidence="11" type="primary">motC</name>
    <name evidence="11" type="ORF">AC731_001075</name>
</gene>
<evidence type="ECO:0000256" key="7">
    <source>
        <dbReference type="RuleBase" id="RU004057"/>
    </source>
</evidence>
<dbReference type="PANTHER" id="PTHR30433">
    <property type="entry name" value="CHEMOTAXIS PROTEIN MOTA"/>
    <property type="match status" value="1"/>
</dbReference>
<dbReference type="Pfam" id="PF01618">
    <property type="entry name" value="MotA_ExbB"/>
    <property type="match status" value="1"/>
</dbReference>
<evidence type="ECO:0000256" key="6">
    <source>
        <dbReference type="ARBA" id="ARBA00023136"/>
    </source>
</evidence>
<evidence type="ECO:0000256" key="2">
    <source>
        <dbReference type="ARBA" id="ARBA00022475"/>
    </source>
</evidence>
<keyword evidence="2" id="KW-1003">Cell membrane</keyword>
<dbReference type="PANTHER" id="PTHR30433:SF3">
    <property type="entry name" value="MOTILITY PROTEIN A"/>
    <property type="match status" value="1"/>
</dbReference>
<dbReference type="AlphaFoldDB" id="A0A140ID35"/>
<feature type="transmembrane region" description="Helical" evidence="8">
    <location>
        <begin position="180"/>
        <end position="201"/>
    </location>
</feature>
<evidence type="ECO:0000313" key="11">
    <source>
        <dbReference type="EMBL" id="AMO35660.1"/>
    </source>
</evidence>
<feature type="transmembrane region" description="Helical" evidence="8">
    <location>
        <begin position="34"/>
        <end position="53"/>
    </location>
</feature>
<dbReference type="GO" id="GO:0006935">
    <property type="term" value="P:chemotaxis"/>
    <property type="evidence" value="ECO:0007669"/>
    <property type="project" value="InterPro"/>
</dbReference>
<feature type="domain" description="Motility protein A N-terminal" evidence="10">
    <location>
        <begin position="7"/>
        <end position="84"/>
    </location>
</feature>
<comment type="similarity">
    <text evidence="7">Belongs to the exbB/tolQ family.</text>
</comment>
<dbReference type="Pfam" id="PF20560">
    <property type="entry name" value="MotA_N"/>
    <property type="match status" value="1"/>
</dbReference>
<evidence type="ECO:0000313" key="12">
    <source>
        <dbReference type="Proteomes" id="UP000036902"/>
    </source>
</evidence>
<dbReference type="GO" id="GO:0071978">
    <property type="term" value="P:bacterial-type flagellum-dependent swarming motility"/>
    <property type="evidence" value="ECO:0007669"/>
    <property type="project" value="InterPro"/>
</dbReference>
<evidence type="ECO:0000256" key="3">
    <source>
        <dbReference type="ARBA" id="ARBA00022692"/>
    </source>
</evidence>
<proteinExistence type="inferred from homology"/>
<dbReference type="Proteomes" id="UP000036902">
    <property type="component" value="Chromosome"/>
</dbReference>